<dbReference type="OrthoDB" id="414842at2759"/>
<evidence type="ECO:0000313" key="1">
    <source>
        <dbReference type="EMBL" id="CAE7244734.1"/>
    </source>
</evidence>
<reference evidence="1" key="1">
    <citation type="submission" date="2021-02" db="EMBL/GenBank/DDBJ databases">
        <authorList>
            <person name="Dougan E. K."/>
            <person name="Rhodes N."/>
            <person name="Thang M."/>
            <person name="Chan C."/>
        </authorList>
    </citation>
    <scope>NUCLEOTIDE SEQUENCE</scope>
</reference>
<name>A0A812LGR8_SYMPI</name>
<dbReference type="EMBL" id="CAJNIZ010005805">
    <property type="protein sequence ID" value="CAE7244734.1"/>
    <property type="molecule type" value="Genomic_DNA"/>
</dbReference>
<dbReference type="Proteomes" id="UP000649617">
    <property type="component" value="Unassembled WGS sequence"/>
</dbReference>
<organism evidence="1 2">
    <name type="scientific">Symbiodinium pilosum</name>
    <name type="common">Dinoflagellate</name>
    <dbReference type="NCBI Taxonomy" id="2952"/>
    <lineage>
        <taxon>Eukaryota</taxon>
        <taxon>Sar</taxon>
        <taxon>Alveolata</taxon>
        <taxon>Dinophyceae</taxon>
        <taxon>Suessiales</taxon>
        <taxon>Symbiodiniaceae</taxon>
        <taxon>Symbiodinium</taxon>
    </lineage>
</organism>
<comment type="caution">
    <text evidence="1">The sequence shown here is derived from an EMBL/GenBank/DDBJ whole genome shotgun (WGS) entry which is preliminary data.</text>
</comment>
<feature type="non-terminal residue" evidence="1">
    <location>
        <position position="1"/>
    </location>
</feature>
<keyword evidence="2" id="KW-1185">Reference proteome</keyword>
<protein>
    <submittedName>
        <fullName evidence="1">Uncharacterized protein</fullName>
    </submittedName>
</protein>
<sequence>MARCLVEALAEGHAVLRDSQEERKAALLVLLASSGKGKSRFLYELNQLLQKQSRAMCIPITFNGRQNLEIDAQTVKRLTKEPEERALVHVVLRLLHATFEINDLQLFAGSFCESLKANNVPLDVSLLREVVAECAKTRDSVENLNILVDESGRLPKLLNMQKGDGDEFSVLRSLCAPASVITLVEQEIEDALKNWVLYEADSKASVQRWLNSFVGLCRGKSLKTKANNTELYKKLVLRPPVVEYVPLARALQYLTEAVNQTKVAATELIENIETAPQLGSAIRRVGLDLRNSVDEKLNVRYDIVAERLTPAVLAPAILPSGRLRVSLKQEIGGHCVPNLLSEGAYANTLEKLRDNAEFLPKILPAFLRQAAQIQPDLRYLQDWWRELEEVLKAQAGGTADAGNLLDVGAAAYKMQVPKAVTLMALRKPLNASAQILQFAIEKARKGTAAVLGLADGQAGADSVAVLPLDDSEVLLLGLEPHGGDSNKGAPDQCHAGHPQDKRSVFWQGLPTKIQEEKDVRFALLYITHDEIGNKADVLEQLWNSTVRRDSKNPSDVVNLLLMDRAGGSGSSDCPVLLIYQAGPAAEAH</sequence>
<dbReference type="AlphaFoldDB" id="A0A812LGR8"/>
<gene>
    <name evidence="1" type="ORF">SPIL2461_LOCUS4425</name>
</gene>
<accession>A0A812LGR8</accession>
<proteinExistence type="predicted"/>
<evidence type="ECO:0000313" key="2">
    <source>
        <dbReference type="Proteomes" id="UP000649617"/>
    </source>
</evidence>